<dbReference type="EMBL" id="JAQQWP010000003">
    <property type="protein sequence ID" value="KAK8124053.1"/>
    <property type="molecule type" value="Genomic_DNA"/>
</dbReference>
<feature type="domain" description="AAA+ ATPase lid" evidence="3">
    <location>
        <begin position="184"/>
        <end position="276"/>
    </location>
</feature>
<name>A0AAW0R4Y9_9PEZI</name>
<evidence type="ECO:0000313" key="4">
    <source>
        <dbReference type="EMBL" id="KAK8124053.1"/>
    </source>
</evidence>
<evidence type="ECO:0000259" key="3">
    <source>
        <dbReference type="Pfam" id="PF23232"/>
    </source>
</evidence>
<dbReference type="SUPFAM" id="SSF52540">
    <property type="entry name" value="P-loop containing nucleoside triphosphate hydrolases"/>
    <property type="match status" value="1"/>
</dbReference>
<dbReference type="GO" id="GO:0016887">
    <property type="term" value="F:ATP hydrolysis activity"/>
    <property type="evidence" value="ECO:0007669"/>
    <property type="project" value="InterPro"/>
</dbReference>
<feature type="compositionally biased region" description="Polar residues" evidence="1">
    <location>
        <begin position="460"/>
        <end position="473"/>
    </location>
</feature>
<reference evidence="4 5" key="1">
    <citation type="submission" date="2023-01" db="EMBL/GenBank/DDBJ databases">
        <title>Analysis of 21 Apiospora genomes using comparative genomics revels a genus with tremendous synthesis potential of carbohydrate active enzymes and secondary metabolites.</title>
        <authorList>
            <person name="Sorensen T."/>
        </authorList>
    </citation>
    <scope>NUCLEOTIDE SEQUENCE [LARGE SCALE GENOMIC DNA]</scope>
    <source>
        <strain evidence="4 5">CBS 117206</strain>
    </source>
</reference>
<comment type="caution">
    <text evidence="4">The sequence shown here is derived from an EMBL/GenBank/DDBJ whole genome shotgun (WGS) entry which is preliminary data.</text>
</comment>
<dbReference type="Pfam" id="PF23232">
    <property type="entry name" value="AAA_lid_13"/>
    <property type="match status" value="1"/>
</dbReference>
<protein>
    <recommendedName>
        <fullName evidence="6">ATPase family associated with various cellular activities (AAA)</fullName>
    </recommendedName>
</protein>
<evidence type="ECO:0000259" key="2">
    <source>
        <dbReference type="Pfam" id="PF00004"/>
    </source>
</evidence>
<feature type="region of interest" description="Disordered" evidence="1">
    <location>
        <begin position="351"/>
        <end position="492"/>
    </location>
</feature>
<dbReference type="AlphaFoldDB" id="A0AAW0R4Y9"/>
<evidence type="ECO:0000313" key="5">
    <source>
        <dbReference type="Proteomes" id="UP001392437"/>
    </source>
</evidence>
<dbReference type="PANTHER" id="PTHR46411:SF2">
    <property type="entry name" value="AAA+ ATPASE DOMAIN-CONTAINING PROTEIN"/>
    <property type="match status" value="1"/>
</dbReference>
<dbReference type="Proteomes" id="UP001392437">
    <property type="component" value="Unassembled WGS sequence"/>
</dbReference>
<dbReference type="GO" id="GO:0005524">
    <property type="term" value="F:ATP binding"/>
    <property type="evidence" value="ECO:0007669"/>
    <property type="project" value="InterPro"/>
</dbReference>
<dbReference type="Pfam" id="PF00004">
    <property type="entry name" value="AAA"/>
    <property type="match status" value="1"/>
</dbReference>
<feature type="domain" description="ATPase AAA-type core" evidence="2">
    <location>
        <begin position="51"/>
        <end position="158"/>
    </location>
</feature>
<feature type="compositionally biased region" description="Polar residues" evidence="1">
    <location>
        <begin position="416"/>
        <end position="452"/>
    </location>
</feature>
<sequence>MFWSRSVTVGILHLIEGVNGRHKYAREEVSYVGDVKTNHSRKWEGAKPGSILIEGVAELFQKPLFHITCGDLGTTAREVEQELEKNFALASRWGCILLLDEADVFLSSRERKDFARNGLVAVFLRVLEYYTGILFLTTNRIGDFDEAFASRIHMSLYYPELDVVKTRKVFKLNLDIIKERFDRQGRQIIFDYSAVDDFAQTHFRDYAFSRWNGRQIRNACQTALALAEYDAHGGQIAQDDESDDKNVVVMLRLDHFRRVQKAYLDFGIYLGDIRGTQGDRRAFDYGLRAKSHTPYQANHTSQSSATMNTPGLNVNHYPAAGYSSPYNAQNYPPQGNHMVNLPHHQVSHDDLRGNGGAYTTGGPSAAGEIPHVGSSFSDSQPTQTEPRFYQGLSQQGGGQAWSNPGPGANQGYPPATMSQQGQTMAPAPQWQNSFHGQQQYQGPSTYGYNTGSQIGGAQGPPTSGADSTVQSQAPHGGQSGGPAVATGGGPNA</sequence>
<organism evidence="4 5">
    <name type="scientific">Apiospora kogelbergensis</name>
    <dbReference type="NCBI Taxonomy" id="1337665"/>
    <lineage>
        <taxon>Eukaryota</taxon>
        <taxon>Fungi</taxon>
        <taxon>Dikarya</taxon>
        <taxon>Ascomycota</taxon>
        <taxon>Pezizomycotina</taxon>
        <taxon>Sordariomycetes</taxon>
        <taxon>Xylariomycetidae</taxon>
        <taxon>Amphisphaeriales</taxon>
        <taxon>Apiosporaceae</taxon>
        <taxon>Apiospora</taxon>
    </lineage>
</organism>
<dbReference type="PANTHER" id="PTHR46411">
    <property type="entry name" value="FAMILY ATPASE, PUTATIVE-RELATED"/>
    <property type="match status" value="1"/>
</dbReference>
<keyword evidence="5" id="KW-1185">Reference proteome</keyword>
<dbReference type="InterPro" id="IPR003959">
    <property type="entry name" value="ATPase_AAA_core"/>
</dbReference>
<dbReference type="InterPro" id="IPR027417">
    <property type="entry name" value="P-loop_NTPase"/>
</dbReference>
<dbReference type="InterPro" id="IPR056599">
    <property type="entry name" value="AAA_lid_fung"/>
</dbReference>
<evidence type="ECO:0000256" key="1">
    <source>
        <dbReference type="SAM" id="MobiDB-lite"/>
    </source>
</evidence>
<gene>
    <name evidence="4" type="ORF">PG999_003971</name>
</gene>
<dbReference type="Gene3D" id="3.40.50.300">
    <property type="entry name" value="P-loop containing nucleotide triphosphate hydrolases"/>
    <property type="match status" value="1"/>
</dbReference>
<proteinExistence type="predicted"/>
<evidence type="ECO:0008006" key="6">
    <source>
        <dbReference type="Google" id="ProtNLM"/>
    </source>
</evidence>
<feature type="compositionally biased region" description="Polar residues" evidence="1">
    <location>
        <begin position="374"/>
        <end position="385"/>
    </location>
</feature>
<accession>A0AAW0R4Y9</accession>